<evidence type="ECO:0000256" key="6">
    <source>
        <dbReference type="SAM" id="Phobius"/>
    </source>
</evidence>
<dbReference type="CDD" id="cd13125">
    <property type="entry name" value="MATE_like_10"/>
    <property type="match status" value="1"/>
</dbReference>
<dbReference type="AlphaFoldDB" id="A0A1M4VLC2"/>
<keyword evidence="4 6" id="KW-1133">Transmembrane helix</keyword>
<protein>
    <submittedName>
        <fullName evidence="7">Polysaccharide transporter, PST family</fullName>
    </submittedName>
</protein>
<dbReference type="GO" id="GO:0005886">
    <property type="term" value="C:plasma membrane"/>
    <property type="evidence" value="ECO:0007669"/>
    <property type="project" value="UniProtKB-SubCell"/>
</dbReference>
<keyword evidence="3 6" id="KW-0812">Transmembrane</keyword>
<organism evidence="7 8">
    <name type="scientific">Mariniphaga anaerophila</name>
    <dbReference type="NCBI Taxonomy" id="1484053"/>
    <lineage>
        <taxon>Bacteria</taxon>
        <taxon>Pseudomonadati</taxon>
        <taxon>Bacteroidota</taxon>
        <taxon>Bacteroidia</taxon>
        <taxon>Marinilabiliales</taxon>
        <taxon>Prolixibacteraceae</taxon>
        <taxon>Mariniphaga</taxon>
    </lineage>
</organism>
<feature type="transmembrane region" description="Helical" evidence="6">
    <location>
        <begin position="127"/>
        <end position="145"/>
    </location>
</feature>
<dbReference type="GO" id="GO:0009246">
    <property type="term" value="P:enterobacterial common antigen biosynthetic process"/>
    <property type="evidence" value="ECO:0007669"/>
    <property type="project" value="InterPro"/>
</dbReference>
<dbReference type="PANTHER" id="PTHR30250">
    <property type="entry name" value="PST FAMILY PREDICTED COLANIC ACID TRANSPORTER"/>
    <property type="match status" value="1"/>
</dbReference>
<keyword evidence="8" id="KW-1185">Reference proteome</keyword>
<evidence type="ECO:0000313" key="7">
    <source>
        <dbReference type="EMBL" id="SHE69695.1"/>
    </source>
</evidence>
<proteinExistence type="predicted"/>
<dbReference type="OrthoDB" id="9769862at2"/>
<feature type="transmembrane region" description="Helical" evidence="6">
    <location>
        <begin position="430"/>
        <end position="448"/>
    </location>
</feature>
<comment type="subcellular location">
    <subcellularLocation>
        <location evidence="1">Cell membrane</location>
        <topology evidence="1">Multi-pass membrane protein</topology>
    </subcellularLocation>
</comment>
<dbReference type="InterPro" id="IPR044550">
    <property type="entry name" value="WzxE"/>
</dbReference>
<evidence type="ECO:0000256" key="4">
    <source>
        <dbReference type="ARBA" id="ARBA00022989"/>
    </source>
</evidence>
<feature type="transmembrane region" description="Helical" evidence="6">
    <location>
        <begin position="88"/>
        <end position="107"/>
    </location>
</feature>
<accession>A0A1M4VLC2</accession>
<dbReference type="STRING" id="1484053.SAMN05444274_102135"/>
<feature type="transmembrane region" description="Helical" evidence="6">
    <location>
        <begin position="397"/>
        <end position="418"/>
    </location>
</feature>
<feature type="transmembrane region" description="Helical" evidence="6">
    <location>
        <begin position="267"/>
        <end position="285"/>
    </location>
</feature>
<dbReference type="InterPro" id="IPR050833">
    <property type="entry name" value="Poly_Biosynth_Transport"/>
</dbReference>
<sequence>MSNNSYKTIVKTTGLIGFVQIFQMVFGLIRNKVLAIIVGTQGVGIWGLYKNYIDMATKISLLGLDQSGVRQIAQNAEQKEVVAKTIFILKYSILILSILFTALSFILSEQISEFIFETNKYTTGIKIVSFAILFHGISRGQYAILNGFRYIKELAISQIIGAIAGSLIAILCVYLFNIQGIAWYVLAIPLIAAITTGWFVKKMNIKVLIPTINEAKKELKQLLEIGLAFSIAGIVATIMTLLSRIFLTKYFDIETVGIYQASWTISNIYVGTILTAMGVDLMPRLMKVADNNFQIRKLINEQMELGMLIASIGVVGILIFSPIIMNVLYSSEFIAGTNIIRWQVLGVSLRVLAFPFSYAIMVRGKAIIYITIQAVFWIGEYFLLILFSNMFGFDGLGINYFIGYIAYFLMSLIACKYIYQFKFSALLKKIIGISYAFIGLAFLFSNIFPNAGSIILGIILLLAHAFWINYELKHKMNMNILKFIFEKIKKKK</sequence>
<feature type="transmembrane region" description="Helical" evidence="6">
    <location>
        <begin position="367"/>
        <end position="391"/>
    </location>
</feature>
<feature type="transmembrane region" description="Helical" evidence="6">
    <location>
        <begin position="222"/>
        <end position="247"/>
    </location>
</feature>
<reference evidence="7 8" key="1">
    <citation type="submission" date="2016-11" db="EMBL/GenBank/DDBJ databases">
        <authorList>
            <person name="Jaros S."/>
            <person name="Januszkiewicz K."/>
            <person name="Wedrychowicz H."/>
        </authorList>
    </citation>
    <scope>NUCLEOTIDE SEQUENCE [LARGE SCALE GENOMIC DNA]</scope>
    <source>
        <strain evidence="7 8">DSM 26910</strain>
    </source>
</reference>
<feature type="transmembrane region" description="Helical" evidence="6">
    <location>
        <begin position="305"/>
        <end position="328"/>
    </location>
</feature>
<dbReference type="Pfam" id="PF01943">
    <property type="entry name" value="Polysacc_synt"/>
    <property type="match status" value="1"/>
</dbReference>
<feature type="transmembrane region" description="Helical" evidence="6">
    <location>
        <begin position="454"/>
        <end position="472"/>
    </location>
</feature>
<gene>
    <name evidence="7" type="ORF">SAMN05444274_102135</name>
</gene>
<dbReference type="EMBL" id="FQUM01000002">
    <property type="protein sequence ID" value="SHE69695.1"/>
    <property type="molecule type" value="Genomic_DNA"/>
</dbReference>
<keyword evidence="2" id="KW-1003">Cell membrane</keyword>
<evidence type="ECO:0000256" key="5">
    <source>
        <dbReference type="ARBA" id="ARBA00023136"/>
    </source>
</evidence>
<evidence type="ECO:0000256" key="2">
    <source>
        <dbReference type="ARBA" id="ARBA00022475"/>
    </source>
</evidence>
<keyword evidence="5 6" id="KW-0472">Membrane</keyword>
<dbReference type="PANTHER" id="PTHR30250:SF11">
    <property type="entry name" value="O-ANTIGEN TRANSPORTER-RELATED"/>
    <property type="match status" value="1"/>
</dbReference>
<evidence type="ECO:0000256" key="1">
    <source>
        <dbReference type="ARBA" id="ARBA00004651"/>
    </source>
</evidence>
<dbReference type="InterPro" id="IPR002797">
    <property type="entry name" value="Polysacc_synth"/>
</dbReference>
<feature type="transmembrane region" description="Helical" evidence="6">
    <location>
        <begin position="182"/>
        <end position="201"/>
    </location>
</feature>
<evidence type="ECO:0000256" key="3">
    <source>
        <dbReference type="ARBA" id="ARBA00022692"/>
    </source>
</evidence>
<dbReference type="Proteomes" id="UP000184164">
    <property type="component" value="Unassembled WGS sequence"/>
</dbReference>
<feature type="transmembrane region" description="Helical" evidence="6">
    <location>
        <begin position="340"/>
        <end position="360"/>
    </location>
</feature>
<dbReference type="RefSeq" id="WP_072999155.1">
    <property type="nucleotide sequence ID" value="NZ_FQUM01000002.1"/>
</dbReference>
<feature type="transmembrane region" description="Helical" evidence="6">
    <location>
        <begin position="154"/>
        <end position="176"/>
    </location>
</feature>
<name>A0A1M4VLC2_9BACT</name>
<evidence type="ECO:0000313" key="8">
    <source>
        <dbReference type="Proteomes" id="UP000184164"/>
    </source>
</evidence>